<feature type="transmembrane region" description="Helical" evidence="1">
    <location>
        <begin position="81"/>
        <end position="101"/>
    </location>
</feature>
<accession>A0AAW6AQJ7</accession>
<feature type="transmembrane region" description="Helical" evidence="1">
    <location>
        <begin position="12"/>
        <end position="31"/>
    </location>
</feature>
<proteinExistence type="predicted"/>
<feature type="transmembrane region" description="Helical" evidence="1">
    <location>
        <begin position="43"/>
        <end position="69"/>
    </location>
</feature>
<sequence>MNSRTILKFSSIVILAQAVLTIISGVILAAGSSSLNGTEYESMIGATIALAAVAIAESVFRGIAAFVGLKCCKPGAGTKAAFVFGILMIALDATGVINTLISNAQSAPASMIALAMSGLYLFSVMKIRKENSSEN</sequence>
<dbReference type="Proteomes" id="UP001203136">
    <property type="component" value="Unassembled WGS sequence"/>
</dbReference>
<comment type="caution">
    <text evidence="2">The sequence shown here is derived from an EMBL/GenBank/DDBJ whole genome shotgun (WGS) entry which is preliminary data.</text>
</comment>
<name>A0AAW6AQJ7_CLOSY</name>
<evidence type="ECO:0000313" key="4">
    <source>
        <dbReference type="Proteomes" id="UP001203136"/>
    </source>
</evidence>
<evidence type="ECO:0000313" key="2">
    <source>
        <dbReference type="EMBL" id="MCK0087911.1"/>
    </source>
</evidence>
<protein>
    <recommendedName>
        <fullName evidence="5">DUF2127 domain-containing protein</fullName>
    </recommendedName>
</protein>
<evidence type="ECO:0008006" key="5">
    <source>
        <dbReference type="Google" id="ProtNLM"/>
    </source>
</evidence>
<keyword evidence="1" id="KW-1133">Transmembrane helix</keyword>
<keyword evidence="1" id="KW-0472">Membrane</keyword>
<organism evidence="2 4">
    <name type="scientific">Clostridium symbiosum</name>
    <name type="common">Bacteroides symbiosus</name>
    <dbReference type="NCBI Taxonomy" id="1512"/>
    <lineage>
        <taxon>Bacteria</taxon>
        <taxon>Bacillati</taxon>
        <taxon>Bacillota</taxon>
        <taxon>Clostridia</taxon>
        <taxon>Lachnospirales</taxon>
        <taxon>Lachnospiraceae</taxon>
        <taxon>Otoolea</taxon>
    </lineage>
</organism>
<reference evidence="2" key="1">
    <citation type="journal article" date="2022" name="Cell Host Microbe">
        <title>Colonization of the live biotherapeutic product VE303 and modulation of the microbiota and metabolites in healthy volunteers.</title>
        <authorList>
            <person name="Dsouza M."/>
            <person name="Menon R."/>
            <person name="Crossette E."/>
            <person name="Bhattarai S.K."/>
            <person name="Schneider J."/>
            <person name="Kim Y.G."/>
            <person name="Reddy S."/>
            <person name="Caballero S."/>
            <person name="Felix C."/>
            <person name="Cornacchione L."/>
            <person name="Hendrickson J."/>
            <person name="Watson A.R."/>
            <person name="Minot S.S."/>
            <person name="Greenfield N."/>
            <person name="Schopf L."/>
            <person name="Szabady R."/>
            <person name="Patarroyo J."/>
            <person name="Smith W."/>
            <person name="Harrison P."/>
            <person name="Kuijper E.J."/>
            <person name="Kelly C.P."/>
            <person name="Olle B."/>
            <person name="Bobilev D."/>
            <person name="Silber J.L."/>
            <person name="Bucci V."/>
            <person name="Roberts B."/>
            <person name="Faith J."/>
            <person name="Norman J.M."/>
        </authorList>
    </citation>
    <scope>NUCLEOTIDE SEQUENCE</scope>
    <source>
        <strain evidence="2">VE303-04</strain>
    </source>
</reference>
<dbReference type="GeneID" id="57969115"/>
<gene>
    <name evidence="2" type="ORF">K5I21_18975</name>
    <name evidence="3" type="ORF">PM006_05265</name>
</gene>
<evidence type="ECO:0000256" key="1">
    <source>
        <dbReference type="SAM" id="Phobius"/>
    </source>
</evidence>
<reference evidence="3" key="2">
    <citation type="submission" date="2023-01" db="EMBL/GenBank/DDBJ databases">
        <title>Human gut microbiome strain richness.</title>
        <authorList>
            <person name="Chen-Liaw A."/>
        </authorList>
    </citation>
    <scope>NUCLEOTIDE SEQUENCE</scope>
    <source>
        <strain evidence="3">B1_m1001713B170214d0_201011</strain>
    </source>
</reference>
<evidence type="ECO:0000313" key="3">
    <source>
        <dbReference type="EMBL" id="MDB1999602.1"/>
    </source>
</evidence>
<feature type="transmembrane region" description="Helical" evidence="1">
    <location>
        <begin position="107"/>
        <end position="125"/>
    </location>
</feature>
<dbReference type="Proteomes" id="UP001300871">
    <property type="component" value="Unassembled WGS sequence"/>
</dbReference>
<dbReference type="EMBL" id="JAQLGM010000008">
    <property type="protein sequence ID" value="MDB1999602.1"/>
    <property type="molecule type" value="Genomic_DNA"/>
</dbReference>
<dbReference type="RefSeq" id="WP_003502666.1">
    <property type="nucleotide sequence ID" value="NZ_BAABZD010000008.1"/>
</dbReference>
<dbReference type="AlphaFoldDB" id="A0AAW6AQJ7"/>
<keyword evidence="1" id="KW-0812">Transmembrane</keyword>
<dbReference type="EMBL" id="JAINVB010000001">
    <property type="protein sequence ID" value="MCK0087911.1"/>
    <property type="molecule type" value="Genomic_DNA"/>
</dbReference>